<keyword evidence="3" id="KW-1185">Reference proteome</keyword>
<organism evidence="2 3">
    <name type="scientific">Lacihabitans soyangensis</name>
    <dbReference type="NCBI Taxonomy" id="869394"/>
    <lineage>
        <taxon>Bacteria</taxon>
        <taxon>Pseudomonadati</taxon>
        <taxon>Bacteroidota</taxon>
        <taxon>Cytophagia</taxon>
        <taxon>Cytophagales</taxon>
        <taxon>Leadbetterellaceae</taxon>
        <taxon>Lacihabitans</taxon>
    </lineage>
</organism>
<evidence type="ECO:0000256" key="1">
    <source>
        <dbReference type="SAM" id="Phobius"/>
    </source>
</evidence>
<reference evidence="2 3" key="1">
    <citation type="submission" date="2018-11" db="EMBL/GenBank/DDBJ databases">
        <title>Novel bacteria species description.</title>
        <authorList>
            <person name="Han J.-H."/>
        </authorList>
    </citation>
    <scope>NUCLEOTIDE SEQUENCE [LARGE SCALE GENOMIC DNA]</scope>
    <source>
        <strain evidence="2 3">KCTC23259</strain>
    </source>
</reference>
<name>A0AAE3H6L6_9BACT</name>
<dbReference type="PANTHER" id="PTHR36443">
    <property type="entry name" value="BSR5223 PROTEIN"/>
    <property type="match status" value="1"/>
</dbReference>
<accession>A0AAE3H6L6</accession>
<dbReference type="InterPro" id="IPR021320">
    <property type="entry name" value="DUF2905"/>
</dbReference>
<dbReference type="Pfam" id="PF11146">
    <property type="entry name" value="DUF2905"/>
    <property type="match status" value="1"/>
</dbReference>
<dbReference type="Proteomes" id="UP001204144">
    <property type="component" value="Unassembled WGS sequence"/>
</dbReference>
<sequence length="73" mass="8375">MVNGKYIIAAGLIIVLIGVIIYFFGDKLTWIGRLPGDIRIEKENLKIFFPITTMLIASILLNAVIWLFKKYFN</sequence>
<dbReference type="RefSeq" id="WP_255039569.1">
    <property type="nucleotide sequence ID" value="NZ_RJUF01000193.1"/>
</dbReference>
<protein>
    <submittedName>
        <fullName evidence="2">DUF2905 domain-containing protein</fullName>
    </submittedName>
</protein>
<dbReference type="AlphaFoldDB" id="A0AAE3H6L6"/>
<dbReference type="EMBL" id="RJUF01000193">
    <property type="protein sequence ID" value="MCP9765868.1"/>
    <property type="molecule type" value="Genomic_DNA"/>
</dbReference>
<gene>
    <name evidence="2" type="ORF">EGI31_23275</name>
</gene>
<proteinExistence type="predicted"/>
<keyword evidence="1" id="KW-0812">Transmembrane</keyword>
<keyword evidence="1" id="KW-1133">Transmembrane helix</keyword>
<evidence type="ECO:0000313" key="2">
    <source>
        <dbReference type="EMBL" id="MCP9765868.1"/>
    </source>
</evidence>
<keyword evidence="1" id="KW-0472">Membrane</keyword>
<feature type="transmembrane region" description="Helical" evidence="1">
    <location>
        <begin position="6"/>
        <end position="24"/>
    </location>
</feature>
<evidence type="ECO:0000313" key="3">
    <source>
        <dbReference type="Proteomes" id="UP001204144"/>
    </source>
</evidence>
<comment type="caution">
    <text evidence="2">The sequence shown here is derived from an EMBL/GenBank/DDBJ whole genome shotgun (WGS) entry which is preliminary data.</text>
</comment>
<feature type="transmembrane region" description="Helical" evidence="1">
    <location>
        <begin position="45"/>
        <end position="68"/>
    </location>
</feature>
<dbReference type="PANTHER" id="PTHR36443:SF1">
    <property type="entry name" value="BSR5223 PROTEIN"/>
    <property type="match status" value="1"/>
</dbReference>